<gene>
    <name evidence="2" type="ORF">L596_006957</name>
</gene>
<proteinExistence type="predicted"/>
<comment type="caution">
    <text evidence="2">The sequence shown here is derived from an EMBL/GenBank/DDBJ whole genome shotgun (WGS) entry which is preliminary data.</text>
</comment>
<reference evidence="2" key="1">
    <citation type="submission" date="2013-11" db="EMBL/GenBank/DDBJ databases">
        <authorList>
            <person name="Sternberg P."/>
            <person name="Dillman A."/>
            <person name="Macchietto M."/>
        </authorList>
    </citation>
    <scope>NUCLEOTIDE SEQUENCE</scope>
    <source>
        <strain evidence="2">ALL</strain>
    </source>
</reference>
<sequence length="159" mass="18698">MSQAVISSSVCPLTHLPLIHLPIIPSSPLFVIIVHSIILPLLSNMATRGKMSFRFMRNLDKEVLRREAGKTRVKALIHRTATTWRSQGFYGYVFAVAALFVLFYRLHSIIERCKANRQLVEKYFLRRHWNTAFLQVYYNSSKRARASLRRRRKTVEFRF</sequence>
<reference evidence="2" key="2">
    <citation type="journal article" date="2015" name="Genome Biol.">
        <title>Comparative genomics of Steinernema reveals deeply conserved gene regulatory networks.</title>
        <authorList>
            <person name="Dillman A.R."/>
            <person name="Macchietto M."/>
            <person name="Porter C.F."/>
            <person name="Rogers A."/>
            <person name="Williams B."/>
            <person name="Antoshechkin I."/>
            <person name="Lee M.M."/>
            <person name="Goodwin Z."/>
            <person name="Lu X."/>
            <person name="Lewis E.E."/>
            <person name="Goodrich-Blair H."/>
            <person name="Stock S.P."/>
            <person name="Adams B.J."/>
            <person name="Sternberg P.W."/>
            <person name="Mortazavi A."/>
        </authorList>
    </citation>
    <scope>NUCLEOTIDE SEQUENCE [LARGE SCALE GENOMIC DNA]</scope>
    <source>
        <strain evidence="2">ALL</strain>
    </source>
</reference>
<organism evidence="2">
    <name type="scientific">Steinernema carpocapsae</name>
    <name type="common">Entomopathogenic nematode</name>
    <dbReference type="NCBI Taxonomy" id="34508"/>
    <lineage>
        <taxon>Eukaryota</taxon>
        <taxon>Metazoa</taxon>
        <taxon>Ecdysozoa</taxon>
        <taxon>Nematoda</taxon>
        <taxon>Chromadorea</taxon>
        <taxon>Rhabditida</taxon>
        <taxon>Tylenchina</taxon>
        <taxon>Panagrolaimomorpha</taxon>
        <taxon>Strongyloidoidea</taxon>
        <taxon>Steinernematidae</taxon>
        <taxon>Steinernema</taxon>
    </lineage>
</organism>
<reference evidence="2" key="3">
    <citation type="journal article" date="2019" name="G3 (Bethesda)">
        <title>Hybrid Assembly of the Genome of the Entomopathogenic Nematode Steinernema carpocapsae Identifies the X-Chromosome.</title>
        <authorList>
            <person name="Serra L."/>
            <person name="Macchietto M."/>
            <person name="Macias-Munoz A."/>
            <person name="McGill C.J."/>
            <person name="Rodriguez I.M."/>
            <person name="Rodriguez B."/>
            <person name="Murad R."/>
            <person name="Mortazavi A."/>
        </authorList>
    </citation>
    <scope>NUCLEOTIDE SEQUENCE</scope>
    <source>
        <strain evidence="2">ALL</strain>
    </source>
</reference>
<protein>
    <submittedName>
        <fullName evidence="2">Uncharacterized protein</fullName>
    </submittedName>
</protein>
<dbReference type="OrthoDB" id="10463260at2759"/>
<evidence type="ECO:0000256" key="1">
    <source>
        <dbReference type="SAM" id="Phobius"/>
    </source>
</evidence>
<accession>A0A4U5P879</accession>
<name>A0A4U5P879_STECR</name>
<feature type="transmembrane region" description="Helical" evidence="1">
    <location>
        <begin position="23"/>
        <end position="47"/>
    </location>
</feature>
<keyword evidence="1" id="KW-0812">Transmembrane</keyword>
<keyword evidence="1" id="KW-0472">Membrane</keyword>
<dbReference type="EMBL" id="AZBU02000002">
    <property type="protein sequence ID" value="TKR92270.1"/>
    <property type="molecule type" value="Genomic_DNA"/>
</dbReference>
<evidence type="ECO:0000313" key="2">
    <source>
        <dbReference type="EMBL" id="TKR92270.1"/>
    </source>
</evidence>
<feature type="transmembrane region" description="Helical" evidence="1">
    <location>
        <begin position="89"/>
        <end position="107"/>
    </location>
</feature>
<keyword evidence="1" id="KW-1133">Transmembrane helix</keyword>
<dbReference type="AlphaFoldDB" id="A0A4U5P879"/>